<feature type="region of interest" description="Disordered" evidence="1">
    <location>
        <begin position="148"/>
        <end position="172"/>
    </location>
</feature>
<accession>A0A6B0SY33</accession>
<evidence type="ECO:0000313" key="5">
    <source>
        <dbReference type="Proteomes" id="UP000466535"/>
    </source>
</evidence>
<dbReference type="EMBL" id="WUUT01000001">
    <property type="protein sequence ID" value="MXR50658.1"/>
    <property type="molecule type" value="Genomic_DNA"/>
</dbReference>
<sequence>MGLFGSSGDDDPMIENADLNCSPQNEYVTEANVAKIDHVLDQDEKVHFLANGTGLDIRAPDDDVEKGTAKNVLTAATDRRVVFRVWKALSRDNEITVPYNNISGVEYRGGVVKKTITLRATPNTYKFGAEKINEEERQKMAQFIREMAHPSSDAAENNPEQDPLSKLERLRDLHEDGVITEEELEQKKSELLDQI</sequence>
<protein>
    <recommendedName>
        <fullName evidence="6">SHOCT domain-containing protein</fullName>
    </recommendedName>
</protein>
<gene>
    <name evidence="4" type="ORF">GRX03_03415</name>
</gene>
<feature type="domain" description="SHOCT" evidence="2">
    <location>
        <begin position="166"/>
        <end position="192"/>
    </location>
</feature>
<comment type="caution">
    <text evidence="4">The sequence shown here is derived from an EMBL/GenBank/DDBJ whole genome shotgun (WGS) entry which is preliminary data.</text>
</comment>
<name>A0A6B0SY33_9EURY</name>
<evidence type="ECO:0000313" key="4">
    <source>
        <dbReference type="EMBL" id="MXR50658.1"/>
    </source>
</evidence>
<feature type="domain" description="YokE-like PH" evidence="3">
    <location>
        <begin position="40"/>
        <end position="146"/>
    </location>
</feature>
<feature type="compositionally biased region" description="Basic and acidic residues" evidence="1">
    <location>
        <begin position="163"/>
        <end position="172"/>
    </location>
</feature>
<dbReference type="Pfam" id="PF09851">
    <property type="entry name" value="SHOCT"/>
    <property type="match status" value="1"/>
</dbReference>
<dbReference type="InterPro" id="IPR018649">
    <property type="entry name" value="SHOCT"/>
</dbReference>
<reference evidence="4 5" key="1">
    <citation type="submission" date="2019-12" db="EMBL/GenBank/DDBJ databases">
        <title>Isolation and characterization of three novel carbon monoxide-oxidizing members of Halobacteria from salione crusts and soils.</title>
        <authorList>
            <person name="Myers M.R."/>
            <person name="King G.M."/>
        </authorList>
    </citation>
    <scope>NUCLEOTIDE SEQUENCE [LARGE SCALE GENOMIC DNA]</scope>
    <source>
        <strain evidence="4 5">WSH3</strain>
    </source>
</reference>
<dbReference type="Proteomes" id="UP000466535">
    <property type="component" value="Unassembled WGS sequence"/>
</dbReference>
<proteinExistence type="predicted"/>
<evidence type="ECO:0008006" key="6">
    <source>
        <dbReference type="Google" id="ProtNLM"/>
    </source>
</evidence>
<dbReference type="OrthoDB" id="233366at2157"/>
<evidence type="ECO:0000256" key="1">
    <source>
        <dbReference type="SAM" id="MobiDB-lite"/>
    </source>
</evidence>
<dbReference type="AlphaFoldDB" id="A0A6B0SY33"/>
<organism evidence="4 5">
    <name type="scientific">Halovenus carboxidivorans</name>
    <dbReference type="NCBI Taxonomy" id="2692199"/>
    <lineage>
        <taxon>Archaea</taxon>
        <taxon>Methanobacteriati</taxon>
        <taxon>Methanobacteriota</taxon>
        <taxon>Stenosarchaea group</taxon>
        <taxon>Halobacteria</taxon>
        <taxon>Halobacteriales</taxon>
        <taxon>Haloarculaceae</taxon>
        <taxon>Halovenus</taxon>
    </lineage>
</organism>
<dbReference type="Pfam" id="PF14470">
    <property type="entry name" value="bPH_3"/>
    <property type="match status" value="1"/>
</dbReference>
<evidence type="ECO:0000259" key="3">
    <source>
        <dbReference type="Pfam" id="PF14470"/>
    </source>
</evidence>
<keyword evidence="5" id="KW-1185">Reference proteome</keyword>
<evidence type="ECO:0000259" key="2">
    <source>
        <dbReference type="Pfam" id="PF09851"/>
    </source>
</evidence>
<dbReference type="RefSeq" id="WP_159763185.1">
    <property type="nucleotide sequence ID" value="NZ_WUUT01000001.1"/>
</dbReference>
<dbReference type="InterPro" id="IPR039519">
    <property type="entry name" value="YokE-like_PH"/>
</dbReference>